<keyword evidence="3" id="KW-1185">Reference proteome</keyword>
<keyword evidence="1" id="KW-1133">Transmembrane helix</keyword>
<evidence type="ECO:0000313" key="2">
    <source>
        <dbReference type="EMBL" id="GEK20110.1"/>
    </source>
</evidence>
<evidence type="ECO:0000313" key="3">
    <source>
        <dbReference type="Proteomes" id="UP000321118"/>
    </source>
</evidence>
<feature type="transmembrane region" description="Helical" evidence="1">
    <location>
        <begin position="148"/>
        <end position="167"/>
    </location>
</feature>
<dbReference type="OrthoDB" id="4821789at2"/>
<feature type="transmembrane region" description="Helical" evidence="1">
    <location>
        <begin position="236"/>
        <end position="257"/>
    </location>
</feature>
<dbReference type="PANTHER" id="PTHR40761:SF1">
    <property type="entry name" value="CONSERVED INTEGRAL MEMBRANE ALANINE VALINE AND LEUCINE RICH PROTEIN-RELATED"/>
    <property type="match status" value="1"/>
</dbReference>
<reference evidence="2 3" key="1">
    <citation type="submission" date="2019-07" db="EMBL/GenBank/DDBJ databases">
        <title>Whole genome shotgun sequence of Cellulomonas xylanilytica NBRC 101102.</title>
        <authorList>
            <person name="Hosoyama A."/>
            <person name="Uohara A."/>
            <person name="Ohji S."/>
            <person name="Ichikawa N."/>
        </authorList>
    </citation>
    <scope>NUCLEOTIDE SEQUENCE [LARGE SCALE GENOMIC DNA]</scope>
    <source>
        <strain evidence="2 3">NBRC 101102</strain>
    </source>
</reference>
<evidence type="ECO:0000256" key="1">
    <source>
        <dbReference type="SAM" id="Phobius"/>
    </source>
</evidence>
<name>A0A510V4A5_9CELL</name>
<keyword evidence="1" id="KW-0472">Membrane</keyword>
<feature type="transmembrane region" description="Helical" evidence="1">
    <location>
        <begin position="179"/>
        <end position="198"/>
    </location>
</feature>
<organism evidence="2 3">
    <name type="scientific">Cellulomonas xylanilytica</name>
    <dbReference type="NCBI Taxonomy" id="233583"/>
    <lineage>
        <taxon>Bacteria</taxon>
        <taxon>Bacillati</taxon>
        <taxon>Actinomycetota</taxon>
        <taxon>Actinomycetes</taxon>
        <taxon>Micrococcales</taxon>
        <taxon>Cellulomonadaceae</taxon>
        <taxon>Cellulomonas</taxon>
    </lineage>
</organism>
<feature type="transmembrane region" description="Helical" evidence="1">
    <location>
        <begin position="123"/>
        <end position="141"/>
    </location>
</feature>
<dbReference type="RefSeq" id="WP_146925624.1">
    <property type="nucleotide sequence ID" value="NZ_BJUB01000002.1"/>
</dbReference>
<feature type="transmembrane region" description="Helical" evidence="1">
    <location>
        <begin position="32"/>
        <end position="58"/>
    </location>
</feature>
<dbReference type="InterPro" id="IPR037185">
    <property type="entry name" value="EmrE-like"/>
</dbReference>
<feature type="transmembrane region" description="Helical" evidence="1">
    <location>
        <begin position="210"/>
        <end position="230"/>
    </location>
</feature>
<dbReference type="Proteomes" id="UP000321118">
    <property type="component" value="Unassembled WGS sequence"/>
</dbReference>
<dbReference type="AlphaFoldDB" id="A0A510V4A5"/>
<keyword evidence="1" id="KW-0812">Transmembrane</keyword>
<accession>A0A510V4A5</accession>
<dbReference type="EMBL" id="BJUB01000002">
    <property type="protein sequence ID" value="GEK20110.1"/>
    <property type="molecule type" value="Genomic_DNA"/>
</dbReference>
<proteinExistence type="predicted"/>
<protein>
    <submittedName>
        <fullName evidence="2">Membrane protein</fullName>
    </submittedName>
</protein>
<feature type="transmembrane region" description="Helical" evidence="1">
    <location>
        <begin position="64"/>
        <end position="85"/>
    </location>
</feature>
<gene>
    <name evidence="2" type="ORF">CXY01_06300</name>
</gene>
<sequence length="277" mass="28076">MTISLLCAIGSALAYGASTLMQAVATRRAHGLAAVLTPLVIGAFVVDGLGFVLSLLALNNLPLFVVQSIMASMLVVVVVGARFILHARMRRLDVAAVVVVIAALVLIGLGSGEQPAVEPPASFERTMLVATAVLVVVALVAYRSGPGWLLAAIGGLGFSGAAIAARASHHHDGIWETVWQPMTACIVVCGIIGALWYLRALERLAVGPSAAILSVIEVVVPGAVGVLVLGDTIANGMLPGVLVGLVLAISGCIVLAMSPANQAAEGEPAPNPEPAPA</sequence>
<feature type="transmembrane region" description="Helical" evidence="1">
    <location>
        <begin position="92"/>
        <end position="111"/>
    </location>
</feature>
<dbReference type="SUPFAM" id="SSF103481">
    <property type="entry name" value="Multidrug resistance efflux transporter EmrE"/>
    <property type="match status" value="1"/>
</dbReference>
<comment type="caution">
    <text evidence="2">The sequence shown here is derived from an EMBL/GenBank/DDBJ whole genome shotgun (WGS) entry which is preliminary data.</text>
</comment>
<dbReference type="PANTHER" id="PTHR40761">
    <property type="entry name" value="CONSERVED INTEGRAL MEMBRANE ALANINE VALINE AND LEUCINE RICH PROTEIN-RELATED"/>
    <property type="match status" value="1"/>
</dbReference>